<feature type="chain" id="PRO_5041321593" evidence="1">
    <location>
        <begin position="25"/>
        <end position="111"/>
    </location>
</feature>
<feature type="signal peptide" evidence="1">
    <location>
        <begin position="1"/>
        <end position="24"/>
    </location>
</feature>
<keyword evidence="3" id="KW-1185">Reference proteome</keyword>
<comment type="caution">
    <text evidence="2">The sequence shown here is derived from an EMBL/GenBank/DDBJ whole genome shotgun (WGS) entry which is preliminary data.</text>
</comment>
<reference evidence="2" key="1">
    <citation type="submission" date="2023-06" db="EMBL/GenBank/DDBJ databases">
        <title>Genome-scale phylogeny and comparative genomics of the fungal order Sordariales.</title>
        <authorList>
            <consortium name="Lawrence Berkeley National Laboratory"/>
            <person name="Hensen N."/>
            <person name="Bonometti L."/>
            <person name="Westerberg I."/>
            <person name="Brannstrom I.O."/>
            <person name="Guillou S."/>
            <person name="Cros-Aarteil S."/>
            <person name="Calhoun S."/>
            <person name="Haridas S."/>
            <person name="Kuo A."/>
            <person name="Mondo S."/>
            <person name="Pangilinan J."/>
            <person name="Riley R."/>
            <person name="Labutti K."/>
            <person name="Andreopoulos B."/>
            <person name="Lipzen A."/>
            <person name="Chen C."/>
            <person name="Yanf M."/>
            <person name="Daum C."/>
            <person name="Ng V."/>
            <person name="Clum A."/>
            <person name="Steindorff A."/>
            <person name="Ohm R."/>
            <person name="Martin F."/>
            <person name="Silar P."/>
            <person name="Natvig D."/>
            <person name="Lalanne C."/>
            <person name="Gautier V."/>
            <person name="Ament-Velasquez S.L."/>
            <person name="Kruys A."/>
            <person name="Hutchinson M.I."/>
            <person name="Powell A.J."/>
            <person name="Barry K."/>
            <person name="Miller A.N."/>
            <person name="Grigoriev I.V."/>
            <person name="Debuchy R."/>
            <person name="Gladieux P."/>
            <person name="Thoren M.H."/>
            <person name="Johannesson H."/>
        </authorList>
    </citation>
    <scope>NUCLEOTIDE SEQUENCE</scope>
    <source>
        <strain evidence="2">SMH2532-1</strain>
    </source>
</reference>
<dbReference type="EMBL" id="JAULSV010000004">
    <property type="protein sequence ID" value="KAK0646322.1"/>
    <property type="molecule type" value="Genomic_DNA"/>
</dbReference>
<name>A0AA39Y5B5_9PEZI</name>
<dbReference type="AlphaFoldDB" id="A0AA39Y5B5"/>
<evidence type="ECO:0000313" key="3">
    <source>
        <dbReference type="Proteomes" id="UP001174936"/>
    </source>
</evidence>
<evidence type="ECO:0000256" key="1">
    <source>
        <dbReference type="SAM" id="SignalP"/>
    </source>
</evidence>
<keyword evidence="1" id="KW-0732">Signal</keyword>
<gene>
    <name evidence="2" type="ORF">B0T16DRAFT_413185</name>
</gene>
<protein>
    <submittedName>
        <fullName evidence="2">Uncharacterized protein</fullName>
    </submittedName>
</protein>
<proteinExistence type="predicted"/>
<accession>A0AA39Y5B5</accession>
<dbReference type="Proteomes" id="UP001174936">
    <property type="component" value="Unassembled WGS sequence"/>
</dbReference>
<evidence type="ECO:0000313" key="2">
    <source>
        <dbReference type="EMBL" id="KAK0646322.1"/>
    </source>
</evidence>
<sequence length="111" mass="12577">MQGPPIFAVRFILSTACLSVPSHCLTPCEQTGATKDNLEFRDFPSNCRRLQDIKGPKTLRVYVHIPFLTVLFFDNQLRQDGGDWIYSVEEMETISAPSPGAEVKLIELKKY</sequence>
<organism evidence="2 3">
    <name type="scientific">Cercophora newfieldiana</name>
    <dbReference type="NCBI Taxonomy" id="92897"/>
    <lineage>
        <taxon>Eukaryota</taxon>
        <taxon>Fungi</taxon>
        <taxon>Dikarya</taxon>
        <taxon>Ascomycota</taxon>
        <taxon>Pezizomycotina</taxon>
        <taxon>Sordariomycetes</taxon>
        <taxon>Sordariomycetidae</taxon>
        <taxon>Sordariales</taxon>
        <taxon>Lasiosphaeriaceae</taxon>
        <taxon>Cercophora</taxon>
    </lineage>
</organism>